<sequence length="66" mass="6550">MTFRSLPSSAPTDEGGTDEGETAEGGADKGGPSVPTDPGTDAFEVVVDGVGHRIATSTGETLQTQG</sequence>
<organism evidence="2 3">
    <name type="scientific">Tsukamurella conjunctivitidis</name>
    <dbReference type="NCBI Taxonomy" id="2592068"/>
    <lineage>
        <taxon>Bacteria</taxon>
        <taxon>Bacillati</taxon>
        <taxon>Actinomycetota</taxon>
        <taxon>Actinomycetes</taxon>
        <taxon>Mycobacteriales</taxon>
        <taxon>Tsukamurellaceae</taxon>
        <taxon>Tsukamurella</taxon>
    </lineage>
</organism>
<evidence type="ECO:0000313" key="3">
    <source>
        <dbReference type="Proteomes" id="UP000319375"/>
    </source>
</evidence>
<dbReference type="EMBL" id="VIGX01000227">
    <property type="protein sequence ID" value="TWS21656.1"/>
    <property type="molecule type" value="Genomic_DNA"/>
</dbReference>
<reference evidence="2 3" key="1">
    <citation type="submission" date="2019-06" db="EMBL/GenBank/DDBJ databases">
        <title>Tsukamurella conjunctivitidis sp. nov., Tsukamurella assacharolytica sp. nov. and Tsukamurella sputae sp. nov. isolated from patients with conjunctivitis, bacteraemia (lymphoma) and respiratory infection (sputum) in Hong Kong.</title>
        <authorList>
            <person name="Teng J.L.L."/>
            <person name="Lee H.H."/>
            <person name="Fong J.Y.H."/>
            <person name="Fok K.M.N."/>
            <person name="Lau S.K.P."/>
            <person name="Woo P.C.Y."/>
        </authorList>
    </citation>
    <scope>NUCLEOTIDE SEQUENCE [LARGE SCALE GENOMIC DNA]</scope>
    <source>
        <strain evidence="2 3">HKU72</strain>
    </source>
</reference>
<protein>
    <submittedName>
        <fullName evidence="2">Uncharacterized protein</fullName>
    </submittedName>
</protein>
<accession>A0A5C5RFC2</accession>
<evidence type="ECO:0000256" key="1">
    <source>
        <dbReference type="SAM" id="MobiDB-lite"/>
    </source>
</evidence>
<evidence type="ECO:0000313" key="2">
    <source>
        <dbReference type="EMBL" id="TWS21656.1"/>
    </source>
</evidence>
<dbReference type="AlphaFoldDB" id="A0A5C5RFC2"/>
<dbReference type="Proteomes" id="UP000319375">
    <property type="component" value="Unassembled WGS sequence"/>
</dbReference>
<feature type="region of interest" description="Disordered" evidence="1">
    <location>
        <begin position="1"/>
        <end position="42"/>
    </location>
</feature>
<name>A0A5C5RFC2_9ACTN</name>
<gene>
    <name evidence="2" type="ORF">FK530_25175</name>
</gene>
<comment type="caution">
    <text evidence="2">The sequence shown here is derived from an EMBL/GenBank/DDBJ whole genome shotgun (WGS) entry which is preliminary data.</text>
</comment>
<proteinExistence type="predicted"/>
<keyword evidence="3" id="KW-1185">Reference proteome</keyword>